<sequence length="42" mass="5070">MDEEEEAYKYVWAGSLCIIEVLRGIYLRLAMWVPCLKMRFSR</sequence>
<gene>
    <name evidence="2" type="ORF">HMPREF9134_00094</name>
</gene>
<organism evidence="2 3">
    <name type="scientific">Porphyromonas catoniae F0037</name>
    <dbReference type="NCBI Taxonomy" id="1127696"/>
    <lineage>
        <taxon>Bacteria</taxon>
        <taxon>Pseudomonadati</taxon>
        <taxon>Bacteroidota</taxon>
        <taxon>Bacteroidia</taxon>
        <taxon>Bacteroidales</taxon>
        <taxon>Porphyromonadaceae</taxon>
        <taxon>Porphyromonas</taxon>
    </lineage>
</organism>
<proteinExistence type="predicted"/>
<dbReference type="HOGENOM" id="CLU_3255595_0_0_10"/>
<dbReference type="Proteomes" id="UP000010408">
    <property type="component" value="Unassembled WGS sequence"/>
</dbReference>
<keyword evidence="1" id="KW-0812">Transmembrane</keyword>
<keyword evidence="1" id="KW-1133">Transmembrane helix</keyword>
<dbReference type="EMBL" id="AMEQ01000003">
    <property type="protein sequence ID" value="EKY03205.1"/>
    <property type="molecule type" value="Genomic_DNA"/>
</dbReference>
<protein>
    <submittedName>
        <fullName evidence="2">Uncharacterized protein</fullName>
    </submittedName>
</protein>
<evidence type="ECO:0000256" key="1">
    <source>
        <dbReference type="SAM" id="Phobius"/>
    </source>
</evidence>
<reference evidence="2 3" key="1">
    <citation type="submission" date="2012-05" db="EMBL/GenBank/DDBJ databases">
        <authorList>
            <person name="Weinstock G."/>
            <person name="Sodergren E."/>
            <person name="Lobos E.A."/>
            <person name="Fulton L."/>
            <person name="Fulton R."/>
            <person name="Courtney L."/>
            <person name="Fronick C."/>
            <person name="O'Laughlin M."/>
            <person name="Godfrey J."/>
            <person name="Wilson R.M."/>
            <person name="Miner T."/>
            <person name="Farmer C."/>
            <person name="Delehaunty K."/>
            <person name="Cordes M."/>
            <person name="Minx P."/>
            <person name="Tomlinson C."/>
            <person name="Chen J."/>
            <person name="Wollam A."/>
            <person name="Pepin K.H."/>
            <person name="Bhonagiri V."/>
            <person name="Zhang X."/>
            <person name="Suruliraj S."/>
            <person name="Warren W."/>
            <person name="Mitreva M."/>
            <person name="Mardis E.R."/>
            <person name="Wilson R.K."/>
        </authorList>
    </citation>
    <scope>NUCLEOTIDE SEQUENCE [LARGE SCALE GENOMIC DNA]</scope>
    <source>
        <strain evidence="2 3">F0037</strain>
    </source>
</reference>
<accession>L1NIV9</accession>
<dbReference type="PATRIC" id="fig|1127696.3.peg.81"/>
<feature type="transmembrane region" description="Helical" evidence="1">
    <location>
        <begin position="12"/>
        <end position="33"/>
    </location>
</feature>
<dbReference type="AlphaFoldDB" id="L1NIV9"/>
<evidence type="ECO:0000313" key="2">
    <source>
        <dbReference type="EMBL" id="EKY03205.1"/>
    </source>
</evidence>
<name>L1NIV9_9PORP</name>
<comment type="caution">
    <text evidence="2">The sequence shown here is derived from an EMBL/GenBank/DDBJ whole genome shotgun (WGS) entry which is preliminary data.</text>
</comment>
<evidence type="ECO:0000313" key="3">
    <source>
        <dbReference type="Proteomes" id="UP000010408"/>
    </source>
</evidence>
<keyword evidence="1" id="KW-0472">Membrane</keyword>